<keyword evidence="2" id="KW-0964">Secreted</keyword>
<dbReference type="SMART" id="SM00209">
    <property type="entry name" value="TSP1"/>
    <property type="match status" value="6"/>
</dbReference>
<dbReference type="AlphaFoldDB" id="A0A151MYJ4"/>
<dbReference type="PRINTS" id="PR01705">
    <property type="entry name" value="TSP1REPEAT"/>
</dbReference>
<dbReference type="STRING" id="8496.A0A151MYJ4"/>
<accession>A0A151MYJ4</accession>
<dbReference type="SMR" id="A0A151MYJ4"/>
<evidence type="ECO:0000256" key="5">
    <source>
        <dbReference type="ARBA" id="ARBA00023157"/>
    </source>
</evidence>
<feature type="region of interest" description="Disordered" evidence="6">
    <location>
        <begin position="433"/>
        <end position="471"/>
    </location>
</feature>
<organism evidence="7 8">
    <name type="scientific">Alligator mississippiensis</name>
    <name type="common">American alligator</name>
    <dbReference type="NCBI Taxonomy" id="8496"/>
    <lineage>
        <taxon>Eukaryota</taxon>
        <taxon>Metazoa</taxon>
        <taxon>Chordata</taxon>
        <taxon>Craniata</taxon>
        <taxon>Vertebrata</taxon>
        <taxon>Euteleostomi</taxon>
        <taxon>Archelosauria</taxon>
        <taxon>Archosauria</taxon>
        <taxon>Crocodylia</taxon>
        <taxon>Alligatoridae</taxon>
        <taxon>Alligatorinae</taxon>
        <taxon>Alligator</taxon>
    </lineage>
</organism>
<name>A0A151MYJ4_ALLMI</name>
<dbReference type="EMBL" id="AKHW03004597">
    <property type="protein sequence ID" value="KYO29633.1"/>
    <property type="molecule type" value="Genomic_DNA"/>
</dbReference>
<evidence type="ECO:0000313" key="7">
    <source>
        <dbReference type="EMBL" id="KYO29633.1"/>
    </source>
</evidence>
<dbReference type="InterPro" id="IPR054019">
    <property type="entry name" value="CFP_TSR_C"/>
</dbReference>
<dbReference type="InterPro" id="IPR000884">
    <property type="entry name" value="TSP1_rpt"/>
</dbReference>
<dbReference type="SUPFAM" id="SSF82895">
    <property type="entry name" value="TSP-1 type 1 repeat"/>
    <property type="match status" value="6"/>
</dbReference>
<dbReference type="PANTHER" id="PTHR22906">
    <property type="entry name" value="PROPERDIN"/>
    <property type="match status" value="1"/>
</dbReference>
<keyword evidence="5" id="KW-1015">Disulfide bond</keyword>
<dbReference type="eggNOG" id="KOG4475">
    <property type="taxonomic scope" value="Eukaryota"/>
</dbReference>
<dbReference type="Pfam" id="PF00090">
    <property type="entry name" value="TSP_1"/>
    <property type="match status" value="5"/>
</dbReference>
<evidence type="ECO:0000256" key="4">
    <source>
        <dbReference type="ARBA" id="ARBA00022737"/>
    </source>
</evidence>
<evidence type="ECO:0000256" key="3">
    <source>
        <dbReference type="ARBA" id="ARBA00022729"/>
    </source>
</evidence>
<evidence type="ECO:0000256" key="2">
    <source>
        <dbReference type="ARBA" id="ARBA00022525"/>
    </source>
</evidence>
<dbReference type="PANTHER" id="PTHR22906:SF43">
    <property type="entry name" value="PROPERDIN"/>
    <property type="match status" value="1"/>
</dbReference>
<dbReference type="Gene3D" id="2.20.100.10">
    <property type="entry name" value="Thrombospondin type-1 (TSP1) repeat"/>
    <property type="match status" value="6"/>
</dbReference>
<comment type="subcellular location">
    <subcellularLocation>
        <location evidence="1">Secreted</location>
    </subcellularLocation>
</comment>
<keyword evidence="8" id="KW-1185">Reference proteome</keyword>
<comment type="caution">
    <text evidence="7">The sequence shown here is derived from an EMBL/GenBank/DDBJ whole genome shotgun (WGS) entry which is preliminary data.</text>
</comment>
<gene>
    <name evidence="7" type="primary">CFP</name>
    <name evidence="7" type="ORF">Y1Q_0009057</name>
</gene>
<dbReference type="FunFam" id="2.20.100.10:FF:000001">
    <property type="entry name" value="semaphorin-5A isoform X1"/>
    <property type="match status" value="2"/>
</dbReference>
<dbReference type="InterPro" id="IPR036383">
    <property type="entry name" value="TSP1_rpt_sf"/>
</dbReference>
<protein>
    <submittedName>
        <fullName evidence="7">Properdin</fullName>
    </submittedName>
</protein>
<evidence type="ECO:0000256" key="1">
    <source>
        <dbReference type="ARBA" id="ARBA00004613"/>
    </source>
</evidence>
<evidence type="ECO:0000256" key="6">
    <source>
        <dbReference type="SAM" id="MobiDB-lite"/>
    </source>
</evidence>
<keyword evidence="4" id="KW-0677">Repeat</keyword>
<sequence length="471" mass="50412">MGAQIGRCYVDFADGACRDLLGEGVAEVDCCLNPHFGYRTQPDAPCQACGPAVWGAWSPWGACSVSCGEGAQRRQRMCQGREGCARGLRRQREVQACTPSPCCPVVGGWSPWSPWGPCSVTCESGEQRRTRTCTEPPPACGGVCPPGSSSESRPCRDPRPCPTHGSWGPWGPWGPCSTTCAPDGPGPRPSQHRQRLCNSPAPSQDPPGQACPGPSTQDQSCTNLPFCPVDGAWGAWTAAAPCPVTCGLGKVTQRRACDSPAPQHGGTPCSGPNTQTNICNTHQPCPVDGHWSEWSAWTRCSRPGFTSRINCQEIIGQQKRTRVCEGRAHNGQRCPGSTTQEIRFCYNMQLCSLPGAWSDWSPWGLCLPPCGPSPTRTRLRQCLPVLPKYPLVTQGVGGAGIVNITFWGRTLAACEPLQGQRLQLEEAVPCKHVPPCDEDAEEDEGILKPRSPGAYDPNEGAEDLDLGVAEP</sequence>
<keyword evidence="3" id="KW-0732">Signal</keyword>
<dbReference type="Proteomes" id="UP000050525">
    <property type="component" value="Unassembled WGS sequence"/>
</dbReference>
<dbReference type="Pfam" id="PF18487">
    <property type="entry name" value="TSR"/>
    <property type="match status" value="1"/>
</dbReference>
<evidence type="ECO:0000313" key="8">
    <source>
        <dbReference type="Proteomes" id="UP000050525"/>
    </source>
</evidence>
<dbReference type="PROSITE" id="PS50092">
    <property type="entry name" value="TSP1"/>
    <property type="match status" value="6"/>
</dbReference>
<proteinExistence type="predicted"/>
<dbReference type="Pfam" id="PF22195">
    <property type="entry name" value="TSP1_CFP_C"/>
    <property type="match status" value="1"/>
</dbReference>
<reference evidence="7 8" key="1">
    <citation type="journal article" date="2012" name="Genome Biol.">
        <title>Sequencing three crocodilian genomes to illuminate the evolution of archosaurs and amniotes.</title>
        <authorList>
            <person name="St John J.A."/>
            <person name="Braun E.L."/>
            <person name="Isberg S.R."/>
            <person name="Miles L.G."/>
            <person name="Chong A.Y."/>
            <person name="Gongora J."/>
            <person name="Dalzell P."/>
            <person name="Moran C."/>
            <person name="Bed'hom B."/>
            <person name="Abzhanov A."/>
            <person name="Burgess S.C."/>
            <person name="Cooksey A.M."/>
            <person name="Castoe T.A."/>
            <person name="Crawford N.G."/>
            <person name="Densmore L.D."/>
            <person name="Drew J.C."/>
            <person name="Edwards S.V."/>
            <person name="Faircloth B.C."/>
            <person name="Fujita M.K."/>
            <person name="Greenwold M.J."/>
            <person name="Hoffmann F.G."/>
            <person name="Howard J.M."/>
            <person name="Iguchi T."/>
            <person name="Janes D.E."/>
            <person name="Khan S.Y."/>
            <person name="Kohno S."/>
            <person name="de Koning A.J."/>
            <person name="Lance S.L."/>
            <person name="McCarthy F.M."/>
            <person name="McCormack J.E."/>
            <person name="Merchant M.E."/>
            <person name="Peterson D.G."/>
            <person name="Pollock D.D."/>
            <person name="Pourmand N."/>
            <person name="Raney B.J."/>
            <person name="Roessler K.A."/>
            <person name="Sanford J.R."/>
            <person name="Sawyer R.H."/>
            <person name="Schmidt C.J."/>
            <person name="Triplett E.W."/>
            <person name="Tuberville T.D."/>
            <person name="Venegas-Anaya M."/>
            <person name="Howard J.T."/>
            <person name="Jarvis E.D."/>
            <person name="Guillette L.J.Jr."/>
            <person name="Glenn T.C."/>
            <person name="Green R.E."/>
            <person name="Ray D.A."/>
        </authorList>
    </citation>
    <scope>NUCLEOTIDE SEQUENCE [LARGE SCALE GENOMIC DNA]</scope>
    <source>
        <strain evidence="7">KSC_2009_1</strain>
    </source>
</reference>
<feature type="region of interest" description="Disordered" evidence="6">
    <location>
        <begin position="184"/>
        <end position="216"/>
    </location>
</feature>
<dbReference type="InterPro" id="IPR049536">
    <property type="entry name" value="CFP_TSR-0"/>
</dbReference>
<dbReference type="InterPro" id="IPR052065">
    <property type="entry name" value="Compl_asym_regulator"/>
</dbReference>